<keyword evidence="1" id="KW-0812">Transmembrane</keyword>
<reference evidence="2 3" key="1">
    <citation type="journal article" date="2018" name="bioRxiv">
        <title>Evidence of independent acquisition and adaption of ultra-small bacteria to human hosts across the highly diverse yet reduced genomes of the phylum Saccharibacteria.</title>
        <authorList>
            <person name="McLean J.S."/>
            <person name="Bor B."/>
            <person name="To T.T."/>
            <person name="Liu Q."/>
            <person name="Kearns K.A."/>
            <person name="Solden L.M."/>
            <person name="Wrighton K.C."/>
            <person name="He X."/>
            <person name="Shi W."/>
        </authorList>
    </citation>
    <scope>NUCLEOTIDE SEQUENCE [LARGE SCALE GENOMIC DNA]</scope>
    <source>
        <strain evidence="2 3">TM7_KMM_G3_1_HOT_351</strain>
    </source>
</reference>
<organism evidence="2 3">
    <name type="scientific">Candidatus Nanosyncoccus nanoralicus</name>
    <dbReference type="NCBI Taxonomy" id="2171996"/>
    <lineage>
        <taxon>Bacteria</taxon>
        <taxon>Candidatus Saccharimonadota</taxon>
        <taxon>Candidatus Nanosyncoccalia</taxon>
        <taxon>Candidatus Nanosyncoccales</taxon>
        <taxon>Candidatus Nanosyncoccaceae</taxon>
        <taxon>Candidatus Nanosyncoccus</taxon>
    </lineage>
</organism>
<evidence type="ECO:0000313" key="2">
    <source>
        <dbReference type="EMBL" id="RYC74041.1"/>
    </source>
</evidence>
<gene>
    <name evidence="2" type="ORF">G3KMM_00089</name>
</gene>
<protein>
    <recommendedName>
        <fullName evidence="4">BspA family leucine-rich repeat surface protein</fullName>
    </recommendedName>
</protein>
<dbReference type="InterPro" id="IPR032675">
    <property type="entry name" value="LRR_dom_sf"/>
</dbReference>
<accession>A0ABY0FKT6</accession>
<sequence>MNFSNTKRANVLRRFQFSKIFYLIPFLTLSFLVTLLGIFVIESSDRTTFATPGAPGSPGHPATLITSVSSPTVNFHFSAAELQSSAFKTSSVTVNISTNNETGATTYLSSVDEDTSLNSTDPTISQKFTSITSETSSSGFTQNKWGYRASTSAPNGNYKPIAKASQADLLYTENIPNTVTYNLEFGVKPSPDLPSGTYTKRILISSVTNHVPTSTVLIPGQNFKNAITSLGPTGVVKSFKRANAAPPAGAATTVVSTADSEVPAYAWYDPAAQSILWWSDADTAYANEDSSYMFHDIGDNYSDMDLIDMTGINTSRVKNMSWMFHGGKWIVKHINLTGFDTSNVEDMSYMFGSFTMGANFDIDPIDFSSFDTSKVTNMEAMFDGSYLPSIDIRNFNTSSVTNMRRMFAEQGKLKELDLTGLNVSNVTYIDGFLWQTKEKLTSLSMSGWDLSHITDMSGFFSNMTNLEYLNLQDFKTTNVTNMKAMFKGTKKLRDLDLFSFDTSQVSNMSSMFEDMESLTTINLSSFDTSNVTTMNRMFFMNAENPPITELDLSSFNTSQVTDMERMFVGLAYLQNLNVSSFDTRNVENMEAMFYYTFVVNQNDTQLDISNFDTHNLRRADGMFNYMKVKTIYASPNFVTDNLTPNPANIFMDNSNLTGGNGTTWAWPNYTSNFAHIDAPGNPGYFTQKP</sequence>
<dbReference type="InterPro" id="IPR005046">
    <property type="entry name" value="DUF285"/>
</dbReference>
<dbReference type="InterPro" id="IPR011889">
    <property type="entry name" value="Liste_lipo_26"/>
</dbReference>
<evidence type="ECO:0000256" key="1">
    <source>
        <dbReference type="SAM" id="Phobius"/>
    </source>
</evidence>
<comment type="caution">
    <text evidence="2">The sequence shown here is derived from an EMBL/GenBank/DDBJ whole genome shotgun (WGS) entry which is preliminary data.</text>
</comment>
<keyword evidence="1" id="KW-0472">Membrane</keyword>
<evidence type="ECO:0000313" key="3">
    <source>
        <dbReference type="Proteomes" id="UP001191004"/>
    </source>
</evidence>
<keyword evidence="3" id="KW-1185">Reference proteome</keyword>
<dbReference type="Gene3D" id="3.80.10.10">
    <property type="entry name" value="Ribonuclease Inhibitor"/>
    <property type="match status" value="1"/>
</dbReference>
<evidence type="ECO:0008006" key="4">
    <source>
        <dbReference type="Google" id="ProtNLM"/>
    </source>
</evidence>
<reference evidence="2 3" key="2">
    <citation type="journal article" date="2020" name="Cell Rep.">
        <title>Acquisition and Adaptation of Ultra-small Parasitic Reduced Genome Bacteria to Mammalian Hosts.</title>
        <authorList>
            <person name="McLean J.S."/>
            <person name="Bor B."/>
            <person name="Kerns K.A."/>
            <person name="Liu Q."/>
            <person name="To T.T."/>
            <person name="Solden L."/>
            <person name="Hendrickson E.L."/>
            <person name="Wrighton K."/>
            <person name="Shi W."/>
            <person name="He X."/>
        </authorList>
    </citation>
    <scope>NUCLEOTIDE SEQUENCE [LARGE SCALE GENOMIC DNA]</scope>
    <source>
        <strain evidence="2 3">TM7_KMM_G3_1_HOT_351</strain>
    </source>
</reference>
<proteinExistence type="predicted"/>
<dbReference type="Pfam" id="PF03382">
    <property type="entry name" value="DUF285"/>
    <property type="match status" value="3"/>
</dbReference>
<keyword evidence="1" id="KW-1133">Transmembrane helix</keyword>
<dbReference type="RefSeq" id="WP_129603960.1">
    <property type="nucleotide sequence ID" value="NZ_PRLL01000001.1"/>
</dbReference>
<dbReference type="NCBIfam" id="TIGR02167">
    <property type="entry name" value="Liste_lipo_26"/>
    <property type="match status" value="8"/>
</dbReference>
<dbReference type="Proteomes" id="UP001191004">
    <property type="component" value="Unassembled WGS sequence"/>
</dbReference>
<name>A0ABY0FKT6_9BACT</name>
<feature type="transmembrane region" description="Helical" evidence="1">
    <location>
        <begin position="20"/>
        <end position="41"/>
    </location>
</feature>
<dbReference type="SUPFAM" id="SSF52058">
    <property type="entry name" value="L domain-like"/>
    <property type="match status" value="1"/>
</dbReference>
<dbReference type="EMBL" id="PRLL01000001">
    <property type="protein sequence ID" value="RYC74041.1"/>
    <property type="molecule type" value="Genomic_DNA"/>
</dbReference>